<dbReference type="AlphaFoldDB" id="A0A9Q8T249"/>
<name>A0A9Q8T249_9PEZI</name>
<dbReference type="RefSeq" id="XP_049149223.1">
    <property type="nucleotide sequence ID" value="XM_049292077.1"/>
</dbReference>
<evidence type="ECO:0000313" key="2">
    <source>
        <dbReference type="Proteomes" id="UP000830671"/>
    </source>
</evidence>
<dbReference type="KEGG" id="clup:CLUP02_13133"/>
<dbReference type="Proteomes" id="UP000830671">
    <property type="component" value="Chromosome 7"/>
</dbReference>
<gene>
    <name evidence="1" type="ORF">CLUP02_13133</name>
</gene>
<proteinExistence type="predicted"/>
<accession>A0A9Q8T249</accession>
<reference evidence="1" key="1">
    <citation type="journal article" date="2021" name="Mol. Plant Microbe Interact.">
        <title>Complete Genome Sequence of the Plant-Pathogenic Fungus Colletotrichum lupini.</title>
        <authorList>
            <person name="Baroncelli R."/>
            <person name="Pensec F."/>
            <person name="Da Lio D."/>
            <person name="Boufleur T."/>
            <person name="Vicente I."/>
            <person name="Sarrocco S."/>
            <person name="Picot A."/>
            <person name="Baraldi E."/>
            <person name="Sukno S."/>
            <person name="Thon M."/>
            <person name="Le Floch G."/>
        </authorList>
    </citation>
    <scope>NUCLEOTIDE SEQUENCE</scope>
    <source>
        <strain evidence="1">IMI 504893</strain>
    </source>
</reference>
<organism evidence="1 2">
    <name type="scientific">Colletotrichum lupini</name>
    <dbReference type="NCBI Taxonomy" id="145971"/>
    <lineage>
        <taxon>Eukaryota</taxon>
        <taxon>Fungi</taxon>
        <taxon>Dikarya</taxon>
        <taxon>Ascomycota</taxon>
        <taxon>Pezizomycotina</taxon>
        <taxon>Sordariomycetes</taxon>
        <taxon>Hypocreomycetidae</taxon>
        <taxon>Glomerellales</taxon>
        <taxon>Glomerellaceae</taxon>
        <taxon>Colletotrichum</taxon>
        <taxon>Colletotrichum acutatum species complex</taxon>
    </lineage>
</organism>
<dbReference type="EMBL" id="CP019479">
    <property type="protein sequence ID" value="UQC87615.1"/>
    <property type="molecule type" value="Genomic_DNA"/>
</dbReference>
<protein>
    <recommendedName>
        <fullName evidence="3">NmrA-like domain-containing protein</fullName>
    </recommendedName>
</protein>
<evidence type="ECO:0000313" key="1">
    <source>
        <dbReference type="EMBL" id="UQC87615.1"/>
    </source>
</evidence>
<dbReference type="GeneID" id="73347087"/>
<keyword evidence="2" id="KW-1185">Reference proteome</keyword>
<dbReference type="Gene3D" id="3.40.50.720">
    <property type="entry name" value="NAD(P)-binding Rossmann-like Domain"/>
    <property type="match status" value="1"/>
</dbReference>
<dbReference type="InterPro" id="IPR036291">
    <property type="entry name" value="NAD(P)-bd_dom_sf"/>
</dbReference>
<dbReference type="SUPFAM" id="SSF51735">
    <property type="entry name" value="NAD(P)-binding Rossmann-fold domains"/>
    <property type="match status" value="1"/>
</dbReference>
<evidence type="ECO:0008006" key="3">
    <source>
        <dbReference type="Google" id="ProtNLM"/>
    </source>
</evidence>
<sequence length="129" mass="14384">MAMVVDVVNSKAGIPGSGDVPVAMTFTSDLAKFVATALTLPKWEQETYLTGDKLTWNQLVELIEAVKGVKSPYPYISDEQLQPMIAILGLMFERGVSDLRVETSIMQDFPDLKLRSMKELLEEAYKLKV</sequence>